<accession>A0A2G9YIA0</accession>
<sequence>KEIGSEFDFKVSVGKPAARGLEYEIGVGAAPSKKTITLFGSWKVSKKIGLLFEMPYEEGKVHSVILGGWGKLDKNHKLELRLQNKKGEDLGIDVKLSRSLLEGQGEAFIRALRSQKEVSIVAGVGFRW</sequence>
<evidence type="ECO:0000313" key="2">
    <source>
        <dbReference type="Proteomes" id="UP000231292"/>
    </source>
</evidence>
<evidence type="ECO:0000313" key="1">
    <source>
        <dbReference type="EMBL" id="PIP18977.1"/>
    </source>
</evidence>
<dbReference type="AlphaFoldDB" id="A0A2G9YIA0"/>
<name>A0A2G9YIA0_9BACT</name>
<dbReference type="Proteomes" id="UP000231292">
    <property type="component" value="Unassembled WGS sequence"/>
</dbReference>
<gene>
    <name evidence="1" type="ORF">COX41_05340</name>
</gene>
<comment type="caution">
    <text evidence="1">The sequence shown here is derived from an EMBL/GenBank/DDBJ whole genome shotgun (WGS) entry which is preliminary data.</text>
</comment>
<dbReference type="EMBL" id="PCRK01000134">
    <property type="protein sequence ID" value="PIP18977.1"/>
    <property type="molecule type" value="Genomic_DNA"/>
</dbReference>
<reference evidence="1 2" key="1">
    <citation type="submission" date="2017-09" db="EMBL/GenBank/DDBJ databases">
        <title>Depth-based differentiation of microbial function through sediment-hosted aquifers and enrichment of novel symbionts in the deep terrestrial subsurface.</title>
        <authorList>
            <person name="Probst A.J."/>
            <person name="Ladd B."/>
            <person name="Jarett J.K."/>
            <person name="Geller-Mcgrath D.E."/>
            <person name="Sieber C.M."/>
            <person name="Emerson J.B."/>
            <person name="Anantharaman K."/>
            <person name="Thomas B.C."/>
            <person name="Malmstrom R."/>
            <person name="Stieglmeier M."/>
            <person name="Klingl A."/>
            <person name="Woyke T."/>
            <person name="Ryan C.M."/>
            <person name="Banfield J.F."/>
        </authorList>
    </citation>
    <scope>NUCLEOTIDE SEQUENCE [LARGE SCALE GENOMIC DNA]</scope>
    <source>
        <strain evidence="1">CG23_combo_of_CG06-09_8_20_14_all_41_10</strain>
    </source>
</reference>
<protein>
    <submittedName>
        <fullName evidence="1">Uncharacterized protein</fullName>
    </submittedName>
</protein>
<feature type="non-terminal residue" evidence="1">
    <location>
        <position position="1"/>
    </location>
</feature>
<organism evidence="1 2">
    <name type="scientific">Candidatus Sherwoodlollariibacterium unditelluris</name>
    <dbReference type="NCBI Taxonomy" id="1974757"/>
    <lineage>
        <taxon>Bacteria</taxon>
        <taxon>Pseudomonadati</taxon>
        <taxon>Candidatus Omnitrophota</taxon>
        <taxon>Candidatus Sherwoodlollariibacterium</taxon>
    </lineage>
</organism>
<proteinExistence type="predicted"/>